<dbReference type="InterPro" id="IPR027417">
    <property type="entry name" value="P-loop_NTPase"/>
</dbReference>
<dbReference type="Proteomes" id="UP000023152">
    <property type="component" value="Unassembled WGS sequence"/>
</dbReference>
<dbReference type="NCBIfam" id="TIGR00231">
    <property type="entry name" value="small_GTP"/>
    <property type="match status" value="1"/>
</dbReference>
<dbReference type="Pfam" id="PF00071">
    <property type="entry name" value="Ras"/>
    <property type="match status" value="1"/>
</dbReference>
<evidence type="ECO:0000256" key="1">
    <source>
        <dbReference type="ARBA" id="ARBA00022741"/>
    </source>
</evidence>
<evidence type="ECO:0000256" key="2">
    <source>
        <dbReference type="ARBA" id="ARBA00023134"/>
    </source>
</evidence>
<keyword evidence="4" id="KW-1185">Reference proteome</keyword>
<keyword evidence="1" id="KW-0547">Nucleotide-binding</keyword>
<dbReference type="AlphaFoldDB" id="X6NB06"/>
<dbReference type="GO" id="GO:0007165">
    <property type="term" value="P:signal transduction"/>
    <property type="evidence" value="ECO:0007669"/>
    <property type="project" value="InterPro"/>
</dbReference>
<dbReference type="GO" id="GO:0005525">
    <property type="term" value="F:GTP binding"/>
    <property type="evidence" value="ECO:0007669"/>
    <property type="project" value="UniProtKB-KW"/>
</dbReference>
<dbReference type="GO" id="GO:0003924">
    <property type="term" value="F:GTPase activity"/>
    <property type="evidence" value="ECO:0007669"/>
    <property type="project" value="InterPro"/>
</dbReference>
<feature type="non-terminal residue" evidence="3">
    <location>
        <position position="1"/>
    </location>
</feature>
<dbReference type="PROSITE" id="PS51421">
    <property type="entry name" value="RAS"/>
    <property type="match status" value="1"/>
</dbReference>
<sequence length="266" mass="30715">YNIVLLGTGAVGKSAITLRIVKDKFDPSYDPTIEDFCFHKQNIYKETYCIFINLEKLKKTKKGIKQGVAFLVVYSVDSQLSFKGAEDIYNKIKMVKDDQEYHVVLFANKCDLSDSRREVQKQDGQNLANSWGVTFFEGSALTAVNIVEAFYELVRLCRKEKKEKNNKKVIDEGESTTCCLDVKQIIRHCLSQIFFFRKNTTCSLTALIKKSFPTFQLAFFFTSSVIGKMKKMLNFLDDKKDTTKFLVIFMPHKAVHQLMRNKQKQL</sequence>
<keyword evidence="2" id="KW-0342">GTP-binding</keyword>
<dbReference type="OMA" id="PCQLDIL"/>
<dbReference type="InterPro" id="IPR001806">
    <property type="entry name" value="Small_GTPase"/>
</dbReference>
<protein>
    <submittedName>
        <fullName evidence="3">RAP1B, member of RAS oncogene family</fullName>
    </submittedName>
</protein>
<dbReference type="PANTHER" id="PTHR24070">
    <property type="entry name" value="RAS, DI-RAS, AND RHEB FAMILY MEMBERS OF SMALL GTPASE SUPERFAMILY"/>
    <property type="match status" value="1"/>
</dbReference>
<accession>X6NB06</accession>
<proteinExistence type="predicted"/>
<reference evidence="3 4" key="1">
    <citation type="journal article" date="2013" name="Curr. Biol.">
        <title>The Genome of the Foraminiferan Reticulomyxa filosa.</title>
        <authorList>
            <person name="Glockner G."/>
            <person name="Hulsmann N."/>
            <person name="Schleicher M."/>
            <person name="Noegel A.A."/>
            <person name="Eichinger L."/>
            <person name="Gallinger C."/>
            <person name="Pawlowski J."/>
            <person name="Sierra R."/>
            <person name="Euteneuer U."/>
            <person name="Pillet L."/>
            <person name="Moustafa A."/>
            <person name="Platzer M."/>
            <person name="Groth M."/>
            <person name="Szafranski K."/>
            <person name="Schliwa M."/>
        </authorList>
    </citation>
    <scope>NUCLEOTIDE SEQUENCE [LARGE SCALE GENOMIC DNA]</scope>
</reference>
<dbReference type="SMART" id="SM00175">
    <property type="entry name" value="RAB"/>
    <property type="match status" value="1"/>
</dbReference>
<dbReference type="GO" id="GO:0016020">
    <property type="term" value="C:membrane"/>
    <property type="evidence" value="ECO:0007669"/>
    <property type="project" value="InterPro"/>
</dbReference>
<evidence type="ECO:0000313" key="3">
    <source>
        <dbReference type="EMBL" id="ETO22934.1"/>
    </source>
</evidence>
<dbReference type="SMART" id="SM00174">
    <property type="entry name" value="RHO"/>
    <property type="match status" value="1"/>
</dbReference>
<dbReference type="Gene3D" id="3.40.50.300">
    <property type="entry name" value="P-loop containing nucleotide triphosphate hydrolases"/>
    <property type="match status" value="1"/>
</dbReference>
<dbReference type="SMART" id="SM00173">
    <property type="entry name" value="RAS"/>
    <property type="match status" value="1"/>
</dbReference>
<gene>
    <name evidence="3" type="ORF">RFI_14259</name>
</gene>
<dbReference type="EMBL" id="ASPP01010354">
    <property type="protein sequence ID" value="ETO22934.1"/>
    <property type="molecule type" value="Genomic_DNA"/>
</dbReference>
<dbReference type="PRINTS" id="PR00449">
    <property type="entry name" value="RASTRNSFRMNG"/>
</dbReference>
<dbReference type="OrthoDB" id="5976022at2759"/>
<dbReference type="PROSITE" id="PS51419">
    <property type="entry name" value="RAB"/>
    <property type="match status" value="1"/>
</dbReference>
<evidence type="ECO:0000313" key="4">
    <source>
        <dbReference type="Proteomes" id="UP000023152"/>
    </source>
</evidence>
<dbReference type="SUPFAM" id="SSF52540">
    <property type="entry name" value="P-loop containing nucleoside triphosphate hydrolases"/>
    <property type="match status" value="1"/>
</dbReference>
<name>X6NB06_RETFI</name>
<comment type="caution">
    <text evidence="3">The sequence shown here is derived from an EMBL/GenBank/DDBJ whole genome shotgun (WGS) entry which is preliminary data.</text>
</comment>
<dbReference type="InterPro" id="IPR005225">
    <property type="entry name" value="Small_GTP-bd"/>
</dbReference>
<dbReference type="InterPro" id="IPR020849">
    <property type="entry name" value="Small_GTPase_Ras-type"/>
</dbReference>
<organism evidence="3 4">
    <name type="scientific">Reticulomyxa filosa</name>
    <dbReference type="NCBI Taxonomy" id="46433"/>
    <lineage>
        <taxon>Eukaryota</taxon>
        <taxon>Sar</taxon>
        <taxon>Rhizaria</taxon>
        <taxon>Retaria</taxon>
        <taxon>Foraminifera</taxon>
        <taxon>Monothalamids</taxon>
        <taxon>Reticulomyxidae</taxon>
        <taxon>Reticulomyxa</taxon>
    </lineage>
</organism>